<proteinExistence type="predicted"/>
<evidence type="ECO:0000313" key="2">
    <source>
        <dbReference type="EMBL" id="GFO16733.1"/>
    </source>
</evidence>
<evidence type="ECO:0000313" key="3">
    <source>
        <dbReference type="Proteomes" id="UP000735302"/>
    </source>
</evidence>
<dbReference type="AlphaFoldDB" id="A0AAV4BAY7"/>
<accession>A0AAV4BAY7</accession>
<reference evidence="2 3" key="1">
    <citation type="journal article" date="2021" name="Elife">
        <title>Chloroplast acquisition without the gene transfer in kleptoplastic sea slugs, Plakobranchus ocellatus.</title>
        <authorList>
            <person name="Maeda T."/>
            <person name="Takahashi S."/>
            <person name="Yoshida T."/>
            <person name="Shimamura S."/>
            <person name="Takaki Y."/>
            <person name="Nagai Y."/>
            <person name="Toyoda A."/>
            <person name="Suzuki Y."/>
            <person name="Arimoto A."/>
            <person name="Ishii H."/>
            <person name="Satoh N."/>
            <person name="Nishiyama T."/>
            <person name="Hasebe M."/>
            <person name="Maruyama T."/>
            <person name="Minagawa J."/>
            <person name="Obokata J."/>
            <person name="Shigenobu S."/>
        </authorList>
    </citation>
    <scope>NUCLEOTIDE SEQUENCE [LARGE SCALE GENOMIC DNA]</scope>
</reference>
<sequence length="98" mass="10801">MTSISCLIFVSEDVLLYHGIAKGRPNDVYDALRNNNSSEDAEEMEHKHQFITDLMLSRPSAGQGVGGETRTCDRGVPADLRVGPKSTMPPMFPLTEYS</sequence>
<gene>
    <name evidence="2" type="ORF">PoB_004323800</name>
</gene>
<keyword evidence="3" id="KW-1185">Reference proteome</keyword>
<organism evidence="2 3">
    <name type="scientific">Plakobranchus ocellatus</name>
    <dbReference type="NCBI Taxonomy" id="259542"/>
    <lineage>
        <taxon>Eukaryota</taxon>
        <taxon>Metazoa</taxon>
        <taxon>Spiralia</taxon>
        <taxon>Lophotrochozoa</taxon>
        <taxon>Mollusca</taxon>
        <taxon>Gastropoda</taxon>
        <taxon>Heterobranchia</taxon>
        <taxon>Euthyneura</taxon>
        <taxon>Panpulmonata</taxon>
        <taxon>Sacoglossa</taxon>
        <taxon>Placobranchoidea</taxon>
        <taxon>Plakobranchidae</taxon>
        <taxon>Plakobranchus</taxon>
    </lineage>
</organism>
<evidence type="ECO:0000256" key="1">
    <source>
        <dbReference type="SAM" id="MobiDB-lite"/>
    </source>
</evidence>
<comment type="caution">
    <text evidence="2">The sequence shown here is derived from an EMBL/GenBank/DDBJ whole genome shotgun (WGS) entry which is preliminary data.</text>
</comment>
<dbReference type="EMBL" id="BLXT01004716">
    <property type="protein sequence ID" value="GFO16733.1"/>
    <property type="molecule type" value="Genomic_DNA"/>
</dbReference>
<dbReference type="Proteomes" id="UP000735302">
    <property type="component" value="Unassembled WGS sequence"/>
</dbReference>
<feature type="region of interest" description="Disordered" evidence="1">
    <location>
        <begin position="58"/>
        <end position="98"/>
    </location>
</feature>
<protein>
    <submittedName>
        <fullName evidence="2">Uncharacterized protein</fullName>
    </submittedName>
</protein>
<name>A0AAV4BAY7_9GAST</name>